<keyword evidence="2" id="KW-1185">Reference proteome</keyword>
<gene>
    <name evidence="1" type="ORF">Patl1_11130</name>
</gene>
<evidence type="ECO:0000313" key="2">
    <source>
        <dbReference type="Proteomes" id="UP001164250"/>
    </source>
</evidence>
<protein>
    <submittedName>
        <fullName evidence="1">Uncharacterized protein</fullName>
    </submittedName>
</protein>
<accession>A0ACC1A310</accession>
<organism evidence="1 2">
    <name type="scientific">Pistacia atlantica</name>
    <dbReference type="NCBI Taxonomy" id="434234"/>
    <lineage>
        <taxon>Eukaryota</taxon>
        <taxon>Viridiplantae</taxon>
        <taxon>Streptophyta</taxon>
        <taxon>Embryophyta</taxon>
        <taxon>Tracheophyta</taxon>
        <taxon>Spermatophyta</taxon>
        <taxon>Magnoliopsida</taxon>
        <taxon>eudicotyledons</taxon>
        <taxon>Gunneridae</taxon>
        <taxon>Pentapetalae</taxon>
        <taxon>rosids</taxon>
        <taxon>malvids</taxon>
        <taxon>Sapindales</taxon>
        <taxon>Anacardiaceae</taxon>
        <taxon>Pistacia</taxon>
    </lineage>
</organism>
<name>A0ACC1A310_9ROSI</name>
<proteinExistence type="predicted"/>
<dbReference type="EMBL" id="CM047908">
    <property type="protein sequence ID" value="KAJ0081207.1"/>
    <property type="molecule type" value="Genomic_DNA"/>
</dbReference>
<reference evidence="2" key="1">
    <citation type="journal article" date="2023" name="G3 (Bethesda)">
        <title>Genome assembly and association tests identify interacting loci associated with vigor, precocity, and sex in interspecific pistachio rootstocks.</title>
        <authorList>
            <person name="Palmer W."/>
            <person name="Jacygrad E."/>
            <person name="Sagayaradj S."/>
            <person name="Cavanaugh K."/>
            <person name="Han R."/>
            <person name="Bertier L."/>
            <person name="Beede B."/>
            <person name="Kafkas S."/>
            <person name="Golino D."/>
            <person name="Preece J."/>
            <person name="Michelmore R."/>
        </authorList>
    </citation>
    <scope>NUCLEOTIDE SEQUENCE [LARGE SCALE GENOMIC DNA]</scope>
</reference>
<evidence type="ECO:0000313" key="1">
    <source>
        <dbReference type="EMBL" id="KAJ0081207.1"/>
    </source>
</evidence>
<dbReference type="Proteomes" id="UP001164250">
    <property type="component" value="Chromosome 12"/>
</dbReference>
<sequence>MKVPKKCKWRKPPMGVAMINTDGSYSEQHGSYGAIIRDSLGEVIGACAGSVEPSSITLHEVQGVENGFKLAISKGIRHAMVGSDSKNAVAFINKTSEPPWQETNRAADHLASLRPATTFIEIIPKGKMTKPLDSHPRWRVGQLTPALRPKTVMPVWVLKLKQSKKELHSCINEPTHNRDHRLNRRKGALAASKPETLPTLHLILHHVAEPLTILIRTKTKKKTIPKSPKKTMK</sequence>
<comment type="caution">
    <text evidence="1">The sequence shown here is derived from an EMBL/GenBank/DDBJ whole genome shotgun (WGS) entry which is preliminary data.</text>
</comment>